<dbReference type="InterPro" id="IPR029052">
    <property type="entry name" value="Metallo-depent_PP-like"/>
</dbReference>
<dbReference type="CDD" id="cd00840">
    <property type="entry name" value="MPP_Mre11_N"/>
    <property type="match status" value="1"/>
</dbReference>
<dbReference type="PANTHER" id="PTHR30337:SF7">
    <property type="entry name" value="PHOSPHOESTERASE"/>
    <property type="match status" value="1"/>
</dbReference>
<reference evidence="4" key="1">
    <citation type="submission" date="2017-02" db="EMBL/GenBank/DDBJ databases">
        <authorList>
            <person name="Dridi B."/>
        </authorList>
    </citation>
    <scope>NUCLEOTIDE SEQUENCE [LARGE SCALE GENOMIC DNA]</scope>
    <source>
        <strain evidence="4">bH819</strain>
    </source>
</reference>
<dbReference type="SUPFAM" id="SSF56300">
    <property type="entry name" value="Metallo-dependent phosphatases"/>
    <property type="match status" value="1"/>
</dbReference>
<evidence type="ECO:0000256" key="1">
    <source>
        <dbReference type="ARBA" id="ARBA00022801"/>
    </source>
</evidence>
<dbReference type="PIRSF" id="PIRSF033091">
    <property type="entry name" value="Pesterase_YhaO"/>
    <property type="match status" value="1"/>
</dbReference>
<accession>A0A1X6WN27</accession>
<dbReference type="InterPro" id="IPR014576">
    <property type="entry name" value="Pesterase_YhaO"/>
</dbReference>
<keyword evidence="3" id="KW-0540">Nuclease</keyword>
<dbReference type="InterPro" id="IPR004843">
    <property type="entry name" value="Calcineurin-like_PHP"/>
</dbReference>
<gene>
    <name evidence="3" type="ORF">FM121_06120</name>
</gene>
<dbReference type="Pfam" id="PF00149">
    <property type="entry name" value="Metallophos"/>
    <property type="match status" value="1"/>
</dbReference>
<sequence length="402" mass="46445">MRFIHTADLHIDQPFSGIESDKAEIQNLLKTSNQDVLSEIVDRCLELKVDFLLIVGDTFHQAQSSIHTQKAIMTQFERLQQEDIKVVLSFGNHDYYTENRYWFEWPDNVILFKKEEVQTKTIQLKNGESVSISGFSYENQWINQSMVPFYPRRATDTTYHIGFYHGDNSKNYAPFTPGELPGSYDYWALGHIHKSEVISTNPVVVYAGTPQGHTKKENQTKGVLLVDVKSAGTTYEWLEVSNIKWHKKEVSISEALDKKELLSSLEEALFIPKNKYSLNIIEADLVTTAETTRLILKEKEEIVIYLQEQLLKQSGNRLWLKDLVLTQSTSDKLIMGFETTLIDDLGRKYKTEDFFKKTVSDLTEQTAIAKYLSWEKEDIAERVNESSQLIKDKMIFKNEADQ</sequence>
<evidence type="ECO:0000313" key="4">
    <source>
        <dbReference type="Proteomes" id="UP000195918"/>
    </source>
</evidence>
<dbReference type="InterPro" id="IPR050535">
    <property type="entry name" value="DNA_Repair-Maintenance_Comp"/>
</dbReference>
<dbReference type="AlphaFoldDB" id="A0A1X6WN27"/>
<dbReference type="InterPro" id="IPR041796">
    <property type="entry name" value="Mre11_N"/>
</dbReference>
<dbReference type="EMBL" id="FWFD01000008">
    <property type="protein sequence ID" value="SLM85658.1"/>
    <property type="molecule type" value="Genomic_DNA"/>
</dbReference>
<keyword evidence="4" id="KW-1185">Reference proteome</keyword>
<proteinExistence type="predicted"/>
<name>A0A1X6WN27_9ENTE</name>
<evidence type="ECO:0000259" key="2">
    <source>
        <dbReference type="Pfam" id="PF00149"/>
    </source>
</evidence>
<dbReference type="RefSeq" id="WP_086951284.1">
    <property type="nucleotide sequence ID" value="NZ_FWFD01000008.1"/>
</dbReference>
<organism evidence="3 4">
    <name type="scientific">Vagococcus fluvialis bH819</name>
    <dbReference type="NCBI Taxonomy" id="1255619"/>
    <lineage>
        <taxon>Bacteria</taxon>
        <taxon>Bacillati</taxon>
        <taxon>Bacillota</taxon>
        <taxon>Bacilli</taxon>
        <taxon>Lactobacillales</taxon>
        <taxon>Enterococcaceae</taxon>
        <taxon>Vagococcus</taxon>
    </lineage>
</organism>
<evidence type="ECO:0000313" key="3">
    <source>
        <dbReference type="EMBL" id="SLM85658.1"/>
    </source>
</evidence>
<feature type="domain" description="Calcineurin-like phosphoesterase" evidence="2">
    <location>
        <begin position="1"/>
        <end position="194"/>
    </location>
</feature>
<dbReference type="OrthoDB" id="9773856at2"/>
<dbReference type="PANTHER" id="PTHR30337">
    <property type="entry name" value="COMPONENT OF ATP-DEPENDENT DSDNA EXONUCLEASE"/>
    <property type="match status" value="1"/>
</dbReference>
<protein>
    <submittedName>
        <fullName evidence="3">DNA repair exonuclease family protein YhaO</fullName>
    </submittedName>
</protein>
<dbReference type="GO" id="GO:0004527">
    <property type="term" value="F:exonuclease activity"/>
    <property type="evidence" value="ECO:0007669"/>
    <property type="project" value="UniProtKB-KW"/>
</dbReference>
<dbReference type="Gene3D" id="3.60.21.10">
    <property type="match status" value="1"/>
</dbReference>
<keyword evidence="1" id="KW-0378">Hydrolase</keyword>
<keyword evidence="3" id="KW-0269">Exonuclease</keyword>
<dbReference type="Proteomes" id="UP000195918">
    <property type="component" value="Unassembled WGS sequence"/>
</dbReference>